<evidence type="ECO:0000256" key="1">
    <source>
        <dbReference type="ARBA" id="ARBA00001941"/>
    </source>
</evidence>
<name>A0A4R6BE68_9STAP</name>
<keyword evidence="8" id="KW-0378">Hydrolase</keyword>
<comment type="similarity">
    <text evidence="4">Belongs to the peptidase M29 family.</text>
</comment>
<reference evidence="10 11" key="1">
    <citation type="submission" date="2019-01" db="EMBL/GenBank/DDBJ databases">
        <title>Draft genome sequences of the type strains of six Macrococcus species.</title>
        <authorList>
            <person name="Mazhar S."/>
            <person name="Altermann E."/>
            <person name="Hill C."/>
            <person name="Mcauliffe O."/>
        </authorList>
    </citation>
    <scope>NUCLEOTIDE SEQUENCE [LARGE SCALE GENOMIC DNA]</scope>
    <source>
        <strain evidence="10 11">CCM4811</strain>
    </source>
</reference>
<sequence>MKKFEEKIKKYAETIAKVGLNVQPEETVVVVSDIAALDLVRAVTEACYELGAKRVITDLSDIQLTLTHSKHQTVQTLEEILPQVEAKNAYYLSEKASMLYIHATSPEALKDAETEKVMAANRAARAASADLSASRMRYDQNWCIVGYPSPEWAALVFPELSVEEAEEKLMDYILKTVRVDQPDPVAAWDEHSKFLKSRAKWLSDYNFDRLKYTAPGTDLEIGLIDGARFTGGGHKNAKGVDIRVNMPTEEVFTSPDYRRVNGVVSNTLPLSYNGQIVDDFKLTFKDGVVTDFEAAKGYDVLKELLESDEGARRLGEAALVPVDSPISNSGILYYNTLFDENASCHIAIGKAYPGPVPGATAMSKEEQDAVGLNDSVIHVDFMIGSKELDIDGITRDGEVIPVFRQGNWVE</sequence>
<evidence type="ECO:0000256" key="8">
    <source>
        <dbReference type="ARBA" id="ARBA00022801"/>
    </source>
</evidence>
<accession>A0A4R6BE68</accession>
<dbReference type="GO" id="GO:0004177">
    <property type="term" value="F:aminopeptidase activity"/>
    <property type="evidence" value="ECO:0007669"/>
    <property type="project" value="UniProtKB-KW"/>
</dbReference>
<dbReference type="GO" id="GO:0046872">
    <property type="term" value="F:metal ion binding"/>
    <property type="evidence" value="ECO:0007669"/>
    <property type="project" value="UniProtKB-KW"/>
</dbReference>
<organism evidence="10 11">
    <name type="scientific">Macrococcus brunensis</name>
    <dbReference type="NCBI Taxonomy" id="198483"/>
    <lineage>
        <taxon>Bacteria</taxon>
        <taxon>Bacillati</taxon>
        <taxon>Bacillota</taxon>
        <taxon>Bacilli</taxon>
        <taxon>Bacillales</taxon>
        <taxon>Staphylococcaceae</taxon>
        <taxon>Macrococcus</taxon>
    </lineage>
</organism>
<comment type="cofactor">
    <cofactor evidence="1">
        <name>Co(2+)</name>
        <dbReference type="ChEBI" id="CHEBI:48828"/>
    </cofactor>
</comment>
<evidence type="ECO:0000256" key="6">
    <source>
        <dbReference type="ARBA" id="ARBA00022670"/>
    </source>
</evidence>
<evidence type="ECO:0000313" key="10">
    <source>
        <dbReference type="EMBL" id="TDL98028.1"/>
    </source>
</evidence>
<dbReference type="InterPro" id="IPR000787">
    <property type="entry name" value="Peptidase_M29"/>
</dbReference>
<evidence type="ECO:0000256" key="4">
    <source>
        <dbReference type="ARBA" id="ARBA00008236"/>
    </source>
</evidence>
<comment type="cofactor">
    <cofactor evidence="3">
        <name>Zn(2+)</name>
        <dbReference type="ChEBI" id="CHEBI:29105"/>
    </cofactor>
</comment>
<evidence type="ECO:0000313" key="11">
    <source>
        <dbReference type="Proteomes" id="UP000295310"/>
    </source>
</evidence>
<dbReference type="InterPro" id="IPR035097">
    <property type="entry name" value="M29_N-terminal"/>
</dbReference>
<dbReference type="Gene3D" id="3.40.1830.10">
    <property type="entry name" value="Thermophilic metalloprotease (M29)"/>
    <property type="match status" value="1"/>
</dbReference>
<dbReference type="Proteomes" id="UP000295310">
    <property type="component" value="Unassembled WGS sequence"/>
</dbReference>
<evidence type="ECO:0000256" key="7">
    <source>
        <dbReference type="ARBA" id="ARBA00022723"/>
    </source>
</evidence>
<dbReference type="Pfam" id="PF02073">
    <property type="entry name" value="Peptidase_M29"/>
    <property type="match status" value="1"/>
</dbReference>
<keyword evidence="11" id="KW-1185">Reference proteome</keyword>
<evidence type="ECO:0000256" key="3">
    <source>
        <dbReference type="ARBA" id="ARBA00001947"/>
    </source>
</evidence>
<dbReference type="GO" id="GO:0008237">
    <property type="term" value="F:metallopeptidase activity"/>
    <property type="evidence" value="ECO:0007669"/>
    <property type="project" value="UniProtKB-KW"/>
</dbReference>
<keyword evidence="5 10" id="KW-0031">Aminopeptidase</keyword>
<keyword evidence="6" id="KW-0645">Protease</keyword>
<dbReference type="InterPro" id="IPR052170">
    <property type="entry name" value="M29_Exopeptidase"/>
</dbReference>
<dbReference type="OrthoDB" id="9803993at2"/>
<dbReference type="PANTHER" id="PTHR34448">
    <property type="entry name" value="AMINOPEPTIDASE"/>
    <property type="match status" value="1"/>
</dbReference>
<evidence type="ECO:0000256" key="5">
    <source>
        <dbReference type="ARBA" id="ARBA00022438"/>
    </source>
</evidence>
<dbReference type="SUPFAM" id="SSF144052">
    <property type="entry name" value="Thermophilic metalloprotease-like"/>
    <property type="match status" value="1"/>
</dbReference>
<keyword evidence="9" id="KW-0482">Metalloprotease</keyword>
<dbReference type="RefSeq" id="WP_133431732.1">
    <property type="nucleotide sequence ID" value="NZ_SCWA01000007.1"/>
</dbReference>
<proteinExistence type="inferred from homology"/>
<dbReference type="GO" id="GO:0006508">
    <property type="term" value="P:proteolysis"/>
    <property type="evidence" value="ECO:0007669"/>
    <property type="project" value="UniProtKB-KW"/>
</dbReference>
<evidence type="ECO:0000256" key="2">
    <source>
        <dbReference type="ARBA" id="ARBA00001946"/>
    </source>
</evidence>
<gene>
    <name evidence="10" type="ORF">ERX27_04955</name>
</gene>
<comment type="caution">
    <text evidence="10">The sequence shown here is derived from an EMBL/GenBank/DDBJ whole genome shotgun (WGS) entry which is preliminary data.</text>
</comment>
<dbReference type="PANTHER" id="PTHR34448:SF3">
    <property type="entry name" value="AMINOPEPTIDASE AMPS"/>
    <property type="match status" value="1"/>
</dbReference>
<dbReference type="EMBL" id="SCWA01000007">
    <property type="protein sequence ID" value="TDL98028.1"/>
    <property type="molecule type" value="Genomic_DNA"/>
</dbReference>
<keyword evidence="7" id="KW-0479">Metal-binding</keyword>
<protein>
    <submittedName>
        <fullName evidence="10">Aminopeptidase</fullName>
    </submittedName>
</protein>
<dbReference type="AlphaFoldDB" id="A0A4R6BE68"/>
<evidence type="ECO:0000256" key="9">
    <source>
        <dbReference type="ARBA" id="ARBA00023049"/>
    </source>
</evidence>
<comment type="cofactor">
    <cofactor evidence="2">
        <name>Mg(2+)</name>
        <dbReference type="ChEBI" id="CHEBI:18420"/>
    </cofactor>
</comment>
<dbReference type="PRINTS" id="PR00919">
    <property type="entry name" value="THERMOPTASE"/>
</dbReference>